<keyword evidence="3" id="KW-1185">Reference proteome</keyword>
<feature type="domain" description="GIY-YIG" evidence="1">
    <location>
        <begin position="16"/>
        <end position="102"/>
    </location>
</feature>
<dbReference type="RefSeq" id="WP_349659920.1">
    <property type="nucleotide sequence ID" value="NZ_JBEGDG010000007.1"/>
</dbReference>
<name>A0ABV1MS08_9BACI</name>
<sequence length="278" mass="32290">MSKNQTNESRKQSMDYCGVIYKATNLINGKIYIGQTIQEFRVRKLKHLNDARNNRTSVFHKAIRKYGDNNFNWEIIDYASTIDELDDKEIYWIKYYNSYVNDKNANGYNMKIGGEGNFGESISKNLTNSKIIKMFELASTGRFSVTSLAEKFNLGKSQVYNIFNLSTGWNLIILKHFTKEEISTINDKLHSKAIKECSEKISKHKRKENHHMWDRKGKDSPISKKVRQIDLETNEIIREFFSATDASKFVGACDCSKIAMVCRGKRKTAYGFKWEYAQ</sequence>
<dbReference type="PROSITE" id="PS50164">
    <property type="entry name" value="GIY_YIG"/>
    <property type="match status" value="1"/>
</dbReference>
<dbReference type="Gene3D" id="3.40.1440.10">
    <property type="entry name" value="GIY-YIG endonuclease"/>
    <property type="match status" value="1"/>
</dbReference>
<evidence type="ECO:0000259" key="1">
    <source>
        <dbReference type="PROSITE" id="PS50164"/>
    </source>
</evidence>
<dbReference type="Pfam" id="PF01541">
    <property type="entry name" value="GIY-YIG"/>
    <property type="match status" value="1"/>
</dbReference>
<dbReference type="Proteomes" id="UP001478862">
    <property type="component" value="Unassembled WGS sequence"/>
</dbReference>
<proteinExistence type="predicted"/>
<dbReference type="EMBL" id="JBEGDG010000007">
    <property type="protein sequence ID" value="MEQ6355291.1"/>
    <property type="molecule type" value="Genomic_DNA"/>
</dbReference>
<dbReference type="InterPro" id="IPR035901">
    <property type="entry name" value="GIY-YIG_endonuc_sf"/>
</dbReference>
<evidence type="ECO:0000313" key="2">
    <source>
        <dbReference type="EMBL" id="MEQ6355291.1"/>
    </source>
</evidence>
<dbReference type="CDD" id="cd10443">
    <property type="entry name" value="GIY-YIG_HE_Tlr8p_PBC-V_like"/>
    <property type="match status" value="1"/>
</dbReference>
<dbReference type="InterPro" id="IPR006350">
    <property type="entry name" value="Intron_endoG1"/>
</dbReference>
<accession>A0ABV1MS08</accession>
<dbReference type="SMART" id="SM00465">
    <property type="entry name" value="GIYc"/>
    <property type="match status" value="1"/>
</dbReference>
<dbReference type="Gene3D" id="1.10.10.10">
    <property type="entry name" value="Winged helix-like DNA-binding domain superfamily/Winged helix DNA-binding domain"/>
    <property type="match status" value="1"/>
</dbReference>
<evidence type="ECO:0000313" key="3">
    <source>
        <dbReference type="Proteomes" id="UP001478862"/>
    </source>
</evidence>
<dbReference type="InterPro" id="IPR000305">
    <property type="entry name" value="GIY-YIG_endonuc"/>
</dbReference>
<dbReference type="NCBIfam" id="TIGR01453">
    <property type="entry name" value="grpIintron_endo"/>
    <property type="match status" value="1"/>
</dbReference>
<dbReference type="SUPFAM" id="SSF82771">
    <property type="entry name" value="GIY-YIG endonuclease"/>
    <property type="match status" value="1"/>
</dbReference>
<gene>
    <name evidence="2" type="ORF">ABNX05_11735</name>
</gene>
<organism evidence="2 3">
    <name type="scientific">Lysinibacillus zambalensis</name>
    <dbReference type="NCBI Taxonomy" id="3160866"/>
    <lineage>
        <taxon>Bacteria</taxon>
        <taxon>Bacillati</taxon>
        <taxon>Bacillota</taxon>
        <taxon>Bacilli</taxon>
        <taxon>Bacillales</taxon>
        <taxon>Bacillaceae</taxon>
        <taxon>Lysinibacillus</taxon>
    </lineage>
</organism>
<dbReference type="InterPro" id="IPR036388">
    <property type="entry name" value="WH-like_DNA-bd_sf"/>
</dbReference>
<comment type="caution">
    <text evidence="2">The sequence shown here is derived from an EMBL/GenBank/DDBJ whole genome shotgun (WGS) entry which is preliminary data.</text>
</comment>
<reference evidence="2 3" key="1">
    <citation type="submission" date="2024-06" db="EMBL/GenBank/DDBJ databases">
        <title>Lysinibacillus zambalefons sp. nov., a Novel Firmicute Isolated from the Poon Bato Zambales Hyperalkaline Spring.</title>
        <authorList>
            <person name="Aja J.A."/>
            <person name="Lazaro J.E.H."/>
            <person name="Llorin L.D."/>
            <person name="Lim K.R."/>
            <person name="Teodosio J."/>
            <person name="Dalisay D.S."/>
        </authorList>
    </citation>
    <scope>NUCLEOTIDE SEQUENCE [LARGE SCALE GENOMIC DNA]</scope>
    <source>
        <strain evidence="2 3">M3</strain>
    </source>
</reference>
<protein>
    <submittedName>
        <fullName evidence="2">GIY-YIG nuclease family protein</fullName>
    </submittedName>
</protein>